<evidence type="ECO:0000256" key="2">
    <source>
        <dbReference type="ARBA" id="ARBA00012060"/>
    </source>
</evidence>
<dbReference type="Gene3D" id="3.20.20.70">
    <property type="entry name" value="Aldolase class I"/>
    <property type="match status" value="1"/>
</dbReference>
<keyword evidence="4" id="KW-0704">Schiff base</keyword>
<dbReference type="Proteomes" id="UP001596052">
    <property type="component" value="Unassembled WGS sequence"/>
</dbReference>
<reference evidence="6" key="1">
    <citation type="journal article" date="2019" name="Int. J. Syst. Evol. Microbiol.">
        <title>The Global Catalogue of Microorganisms (GCM) 10K type strain sequencing project: providing services to taxonomists for standard genome sequencing and annotation.</title>
        <authorList>
            <consortium name="The Broad Institute Genomics Platform"/>
            <consortium name="The Broad Institute Genome Sequencing Center for Infectious Disease"/>
            <person name="Wu L."/>
            <person name="Ma J."/>
        </authorList>
    </citation>
    <scope>NUCLEOTIDE SEQUENCE [LARGE SCALE GENOMIC DNA]</scope>
    <source>
        <strain evidence="6">CGMCC 4.1469</strain>
    </source>
</reference>
<dbReference type="PANTHER" id="PTHR43699">
    <property type="entry name" value="3-DEHYDROQUINATE DEHYDRATASE"/>
    <property type="match status" value="1"/>
</dbReference>
<evidence type="ECO:0000313" key="5">
    <source>
        <dbReference type="EMBL" id="MFC5453658.1"/>
    </source>
</evidence>
<comment type="caution">
    <text evidence="5">The sequence shown here is derived from an EMBL/GenBank/DDBJ whole genome shotgun (WGS) entry which is preliminary data.</text>
</comment>
<evidence type="ECO:0000256" key="4">
    <source>
        <dbReference type="ARBA" id="ARBA00023270"/>
    </source>
</evidence>
<accession>A0ABW0KJN7</accession>
<dbReference type="EC" id="4.2.1.10" evidence="2"/>
<gene>
    <name evidence="5" type="ORF">ACFQDI_02220</name>
</gene>
<protein>
    <recommendedName>
        <fullName evidence="2">3-dehydroquinate dehydratase</fullName>
        <ecNumber evidence="2">4.2.1.10</ecNumber>
    </recommendedName>
</protein>
<dbReference type="RefSeq" id="WP_377162940.1">
    <property type="nucleotide sequence ID" value="NZ_JBHSMQ010000001.1"/>
</dbReference>
<proteinExistence type="predicted"/>
<dbReference type="InterPro" id="IPR001381">
    <property type="entry name" value="DHquinase_I"/>
</dbReference>
<comment type="catalytic activity">
    <reaction evidence="1">
        <text>3-dehydroquinate = 3-dehydroshikimate + H2O</text>
        <dbReference type="Rhea" id="RHEA:21096"/>
        <dbReference type="ChEBI" id="CHEBI:15377"/>
        <dbReference type="ChEBI" id="CHEBI:16630"/>
        <dbReference type="ChEBI" id="CHEBI:32364"/>
        <dbReference type="EC" id="4.2.1.10"/>
    </reaction>
</comment>
<dbReference type="PANTHER" id="PTHR43699:SF1">
    <property type="entry name" value="3-DEHYDROQUINATE DEHYDRATASE"/>
    <property type="match status" value="1"/>
</dbReference>
<evidence type="ECO:0000313" key="6">
    <source>
        <dbReference type="Proteomes" id="UP001596052"/>
    </source>
</evidence>
<evidence type="ECO:0000256" key="1">
    <source>
        <dbReference type="ARBA" id="ARBA00001864"/>
    </source>
</evidence>
<dbReference type="Pfam" id="PF01487">
    <property type="entry name" value="DHquinase_I"/>
    <property type="match status" value="1"/>
</dbReference>
<keyword evidence="6" id="KW-1185">Reference proteome</keyword>
<dbReference type="SUPFAM" id="SSF51569">
    <property type="entry name" value="Aldolase"/>
    <property type="match status" value="1"/>
</dbReference>
<evidence type="ECO:0000256" key="3">
    <source>
        <dbReference type="ARBA" id="ARBA00023239"/>
    </source>
</evidence>
<dbReference type="EMBL" id="JBHSMQ010000001">
    <property type="protein sequence ID" value="MFC5453658.1"/>
    <property type="molecule type" value="Genomic_DNA"/>
</dbReference>
<dbReference type="CDD" id="cd00502">
    <property type="entry name" value="DHQase_I"/>
    <property type="match status" value="1"/>
</dbReference>
<dbReference type="InterPro" id="IPR013785">
    <property type="entry name" value="Aldolase_TIM"/>
</dbReference>
<sequence length="215" mass="22895">MSDSAAFTHFTSIDNAARANLCDVAELRLDQLQMPAEELRAALAGNSLPLLLTARHPAEGGQAPEDAAARAAMLEPLLDIATLIDLELRSATQMQGTIQKARAAGVPVVGSFHDFQATPADEVLNGAVNFAQQAGLDAVKIATYLNTQEDLIRLMKLAGQTHRLRVSVMGMGPWGRVSRLVLAKCGSLLNYGFIGASNAPGQWPVARLKELLAEL</sequence>
<dbReference type="InterPro" id="IPR050146">
    <property type="entry name" value="Type-I_3-dehydroquinase"/>
</dbReference>
<keyword evidence="3" id="KW-0456">Lyase</keyword>
<name>A0ABW0KJN7_9BACT</name>
<organism evidence="5 6">
    <name type="scientific">Prosthecobacter fluviatilis</name>
    <dbReference type="NCBI Taxonomy" id="445931"/>
    <lineage>
        <taxon>Bacteria</taxon>
        <taxon>Pseudomonadati</taxon>
        <taxon>Verrucomicrobiota</taxon>
        <taxon>Verrucomicrobiia</taxon>
        <taxon>Verrucomicrobiales</taxon>
        <taxon>Verrucomicrobiaceae</taxon>
        <taxon>Prosthecobacter</taxon>
    </lineage>
</organism>